<dbReference type="Proteomes" id="UP000028623">
    <property type="component" value="Unassembled WGS sequence"/>
</dbReference>
<dbReference type="STRING" id="421072.SAMN04488097_2043"/>
<dbReference type="Pfam" id="PF14376">
    <property type="entry name" value="Haem_bd"/>
    <property type="match status" value="1"/>
</dbReference>
<feature type="domain" description="Haem-binding" evidence="1">
    <location>
        <begin position="6"/>
        <end position="141"/>
    </location>
</feature>
<comment type="caution">
    <text evidence="2">The sequence shown here is derived from an EMBL/GenBank/DDBJ whole genome shotgun (WGS) entry which is preliminary data.</text>
</comment>
<evidence type="ECO:0000259" key="1">
    <source>
        <dbReference type="SMART" id="SM01235"/>
    </source>
</evidence>
<sequence length="143" mass="16666">MIFWIAAVFLGIQLIPVDRENKAVNRKDNFVDIYKTPKDIKVILKNACYDCHSNETEYPNYAYLAPISWAVKDHISEGRRYLNFSEWGSYNNDLRKNAVEKTISSVRDLQMPLPSYIGYHPKANLTTGQRKAVEEYFQNLKID</sequence>
<protein>
    <recommendedName>
        <fullName evidence="1">Haem-binding domain-containing protein</fullName>
    </recommendedName>
</protein>
<keyword evidence="3" id="KW-1185">Reference proteome</keyword>
<dbReference type="eggNOG" id="COG2010">
    <property type="taxonomic scope" value="Bacteria"/>
</dbReference>
<evidence type="ECO:0000313" key="3">
    <source>
        <dbReference type="Proteomes" id="UP000028623"/>
    </source>
</evidence>
<dbReference type="InterPro" id="IPR025992">
    <property type="entry name" value="Haem-bd"/>
</dbReference>
<organism evidence="2 3">
    <name type="scientific">Epilithonimonas lactis</name>
    <dbReference type="NCBI Taxonomy" id="421072"/>
    <lineage>
        <taxon>Bacteria</taxon>
        <taxon>Pseudomonadati</taxon>
        <taxon>Bacteroidota</taxon>
        <taxon>Flavobacteriia</taxon>
        <taxon>Flavobacteriales</taxon>
        <taxon>Weeksellaceae</taxon>
        <taxon>Chryseobacterium group</taxon>
        <taxon>Epilithonimonas</taxon>
    </lineage>
</organism>
<evidence type="ECO:0000313" key="2">
    <source>
        <dbReference type="EMBL" id="KFC23977.1"/>
    </source>
</evidence>
<reference evidence="2 3" key="1">
    <citation type="submission" date="2014-07" db="EMBL/GenBank/DDBJ databases">
        <title>Epilithonimonas lactis LMG 22401 Genome.</title>
        <authorList>
            <person name="Pipes S.E."/>
            <person name="Stropko S.J."/>
        </authorList>
    </citation>
    <scope>NUCLEOTIDE SEQUENCE [LARGE SCALE GENOMIC DNA]</scope>
    <source>
        <strain evidence="2 3">LMG 24401</strain>
    </source>
</reference>
<dbReference type="AlphaFoldDB" id="A0A085BND2"/>
<proteinExistence type="predicted"/>
<accession>A0A085BND2</accession>
<gene>
    <name evidence="2" type="ORF">IO89_05325</name>
</gene>
<dbReference type="EMBL" id="JPLY01000001">
    <property type="protein sequence ID" value="KFC23977.1"/>
    <property type="molecule type" value="Genomic_DNA"/>
</dbReference>
<dbReference type="SMART" id="SM01235">
    <property type="entry name" value="Haem_bd"/>
    <property type="match status" value="1"/>
</dbReference>
<name>A0A085BND2_9FLAO</name>